<feature type="compositionally biased region" description="Basic and acidic residues" evidence="1">
    <location>
        <begin position="224"/>
        <end position="235"/>
    </location>
</feature>
<dbReference type="AlphaFoldDB" id="A0A1Y2IB70"/>
<proteinExistence type="predicted"/>
<evidence type="ECO:0000256" key="1">
    <source>
        <dbReference type="SAM" id="MobiDB-lite"/>
    </source>
</evidence>
<protein>
    <submittedName>
        <fullName evidence="2">Uncharacterized protein</fullName>
    </submittedName>
</protein>
<name>A0A1Y2IB70_TRAC3</name>
<feature type="region of interest" description="Disordered" evidence="1">
    <location>
        <begin position="1"/>
        <end position="36"/>
    </location>
</feature>
<feature type="compositionally biased region" description="Polar residues" evidence="1">
    <location>
        <begin position="60"/>
        <end position="89"/>
    </location>
</feature>
<feature type="region of interest" description="Disordered" evidence="1">
    <location>
        <begin position="52"/>
        <end position="89"/>
    </location>
</feature>
<dbReference type="Proteomes" id="UP000193067">
    <property type="component" value="Unassembled WGS sequence"/>
</dbReference>
<feature type="region of interest" description="Disordered" evidence="1">
    <location>
        <begin position="224"/>
        <end position="250"/>
    </location>
</feature>
<keyword evidence="3" id="KW-1185">Reference proteome</keyword>
<evidence type="ECO:0000313" key="3">
    <source>
        <dbReference type="Proteomes" id="UP000193067"/>
    </source>
</evidence>
<dbReference type="EMBL" id="KZ084138">
    <property type="protein sequence ID" value="OSC98388.1"/>
    <property type="molecule type" value="Genomic_DNA"/>
</dbReference>
<reference evidence="2 3" key="1">
    <citation type="journal article" date="2015" name="Biotechnol. Biofuels">
        <title>Enhanced degradation of softwood versus hardwood by the white-rot fungus Pycnoporus coccineus.</title>
        <authorList>
            <person name="Couturier M."/>
            <person name="Navarro D."/>
            <person name="Chevret D."/>
            <person name="Henrissat B."/>
            <person name="Piumi F."/>
            <person name="Ruiz-Duenas F.J."/>
            <person name="Martinez A.T."/>
            <person name="Grigoriev I.V."/>
            <person name="Riley R."/>
            <person name="Lipzen A."/>
            <person name="Berrin J.G."/>
            <person name="Master E.R."/>
            <person name="Rosso M.N."/>
        </authorList>
    </citation>
    <scope>NUCLEOTIDE SEQUENCE [LARGE SCALE GENOMIC DNA]</scope>
    <source>
        <strain evidence="2 3">BRFM310</strain>
    </source>
</reference>
<feature type="compositionally biased region" description="Basic and acidic residues" evidence="1">
    <location>
        <begin position="17"/>
        <end position="27"/>
    </location>
</feature>
<gene>
    <name evidence="2" type="ORF">PYCCODRAFT_1439257</name>
</gene>
<evidence type="ECO:0000313" key="2">
    <source>
        <dbReference type="EMBL" id="OSC98388.1"/>
    </source>
</evidence>
<accession>A0A1Y2IB70</accession>
<organism evidence="2 3">
    <name type="scientific">Trametes coccinea (strain BRFM310)</name>
    <name type="common">Pycnoporus coccineus</name>
    <dbReference type="NCBI Taxonomy" id="1353009"/>
    <lineage>
        <taxon>Eukaryota</taxon>
        <taxon>Fungi</taxon>
        <taxon>Dikarya</taxon>
        <taxon>Basidiomycota</taxon>
        <taxon>Agaricomycotina</taxon>
        <taxon>Agaricomycetes</taxon>
        <taxon>Polyporales</taxon>
        <taxon>Polyporaceae</taxon>
        <taxon>Trametes</taxon>
    </lineage>
</organism>
<sequence length="250" mass="27865">MDFEVAVGPTKRKSIPRARERASEMPRSKRARTVSENPTFLDYDVAALLNNDDAFPPHQPSSTQDATPFARATTSSHPRVHNSTSLAEATRAATPQSTWLVAAGLHCYPPGVHSQAYWPAVQTHENVYPLMPASVVNPPPLSPPTFTVPTQLPSYQVAQWSLSPTLNFGVYSLIRKLIHIPPRPINKPNLSPDVTEGTIQVWSLRRRSTTVLSTRMTVWPRRDGFDSRSRWRDTRCGASRGTHRSLTARP</sequence>